<name>A0A4R5XD68_9AGAM</name>
<accession>A0A4R5XD68</accession>
<feature type="region of interest" description="Disordered" evidence="1">
    <location>
        <begin position="66"/>
        <end position="107"/>
    </location>
</feature>
<evidence type="ECO:0000313" key="2">
    <source>
        <dbReference type="EMBL" id="TDL13492.1"/>
    </source>
</evidence>
<evidence type="ECO:0000256" key="1">
    <source>
        <dbReference type="SAM" id="MobiDB-lite"/>
    </source>
</evidence>
<keyword evidence="3" id="KW-1185">Reference proteome</keyword>
<evidence type="ECO:0000313" key="3">
    <source>
        <dbReference type="Proteomes" id="UP000294933"/>
    </source>
</evidence>
<protein>
    <submittedName>
        <fullName evidence="2">Uncharacterized protein</fullName>
    </submittedName>
</protein>
<dbReference type="EMBL" id="ML170585">
    <property type="protein sequence ID" value="TDL13492.1"/>
    <property type="molecule type" value="Genomic_DNA"/>
</dbReference>
<feature type="compositionally biased region" description="Polar residues" evidence="1">
    <location>
        <begin position="275"/>
        <end position="288"/>
    </location>
</feature>
<feature type="region of interest" description="Disordered" evidence="1">
    <location>
        <begin position="275"/>
        <end position="357"/>
    </location>
</feature>
<organism evidence="2 3">
    <name type="scientific">Rickenella mellea</name>
    <dbReference type="NCBI Taxonomy" id="50990"/>
    <lineage>
        <taxon>Eukaryota</taxon>
        <taxon>Fungi</taxon>
        <taxon>Dikarya</taxon>
        <taxon>Basidiomycota</taxon>
        <taxon>Agaricomycotina</taxon>
        <taxon>Agaricomycetes</taxon>
        <taxon>Hymenochaetales</taxon>
        <taxon>Rickenellaceae</taxon>
        <taxon>Rickenella</taxon>
    </lineage>
</organism>
<reference evidence="2 3" key="1">
    <citation type="submission" date="2018-06" db="EMBL/GenBank/DDBJ databases">
        <title>A transcriptomic atlas of mushroom development highlights an independent origin of complex multicellularity.</title>
        <authorList>
            <consortium name="DOE Joint Genome Institute"/>
            <person name="Krizsan K."/>
            <person name="Almasi E."/>
            <person name="Merenyi Z."/>
            <person name="Sahu N."/>
            <person name="Viragh M."/>
            <person name="Koszo T."/>
            <person name="Mondo S."/>
            <person name="Kiss B."/>
            <person name="Balint B."/>
            <person name="Kues U."/>
            <person name="Barry K."/>
            <person name="Hegedus J.C."/>
            <person name="Henrissat B."/>
            <person name="Johnson J."/>
            <person name="Lipzen A."/>
            <person name="Ohm R."/>
            <person name="Nagy I."/>
            <person name="Pangilinan J."/>
            <person name="Yan J."/>
            <person name="Xiong Y."/>
            <person name="Grigoriev I.V."/>
            <person name="Hibbett D.S."/>
            <person name="Nagy L.G."/>
        </authorList>
    </citation>
    <scope>NUCLEOTIDE SEQUENCE [LARGE SCALE GENOMIC DNA]</scope>
    <source>
        <strain evidence="2 3">SZMC22713</strain>
    </source>
</reference>
<feature type="compositionally biased region" description="Basic and acidic residues" evidence="1">
    <location>
        <begin position="332"/>
        <end position="343"/>
    </location>
</feature>
<proteinExistence type="predicted"/>
<feature type="non-terminal residue" evidence="2">
    <location>
        <position position="357"/>
    </location>
</feature>
<feature type="compositionally biased region" description="Polar residues" evidence="1">
    <location>
        <begin position="301"/>
        <end position="323"/>
    </location>
</feature>
<feature type="compositionally biased region" description="Basic and acidic residues" evidence="1">
    <location>
        <begin position="96"/>
        <end position="105"/>
    </location>
</feature>
<dbReference type="AlphaFoldDB" id="A0A4R5XD68"/>
<sequence length="357" mass="39320">MAKERPPSVIEKQKALVIASQRITTPREGENDGTPETLRKVKLLRKLDVQKKEALRAEMGRMRLGVLQDGLRRKLEQKHKLEQEHKEHKKQGPKRQRTDAAREDGEAQFAEVAVIPREPGELVADRNVITRPNKRPAGGERDEEPSAVDNRRITWRILPKIRGFKFSFRTKETVEEPPKDKPTGFFGALTAFIPTTTNTSETTIDDDVQMEDVALTGNIGDQPEIARGDDDLHTASVELPGSSDGRNETMNADDVIADIADAMPFHDDEIESGHAMSTVSGGQNSVSCSAHPRDTDKETLSIGSSRSITNDETPLSQNTSMSVLEQEEDDDVGSKGEDDKMDGGRGCGSEDEVVEAG</sequence>
<dbReference type="Proteomes" id="UP000294933">
    <property type="component" value="Unassembled WGS sequence"/>
</dbReference>
<feature type="compositionally biased region" description="Basic and acidic residues" evidence="1">
    <location>
        <begin position="70"/>
        <end position="86"/>
    </location>
</feature>
<feature type="compositionally biased region" description="Basic and acidic residues" evidence="1">
    <location>
        <begin position="224"/>
        <end position="233"/>
    </location>
</feature>
<gene>
    <name evidence="2" type="ORF">BD410DRAFT_810489</name>
</gene>
<feature type="region of interest" description="Disordered" evidence="1">
    <location>
        <begin position="220"/>
        <end position="249"/>
    </location>
</feature>
<dbReference type="VEuPathDB" id="FungiDB:BD410DRAFT_810489"/>